<keyword evidence="2" id="KW-1185">Reference proteome</keyword>
<organism evidence="1 2">
    <name type="scientific">Platanthera guangdongensis</name>
    <dbReference type="NCBI Taxonomy" id="2320717"/>
    <lineage>
        <taxon>Eukaryota</taxon>
        <taxon>Viridiplantae</taxon>
        <taxon>Streptophyta</taxon>
        <taxon>Embryophyta</taxon>
        <taxon>Tracheophyta</taxon>
        <taxon>Spermatophyta</taxon>
        <taxon>Magnoliopsida</taxon>
        <taxon>Liliopsida</taxon>
        <taxon>Asparagales</taxon>
        <taxon>Orchidaceae</taxon>
        <taxon>Orchidoideae</taxon>
        <taxon>Orchideae</taxon>
        <taxon>Orchidinae</taxon>
        <taxon>Platanthera</taxon>
    </lineage>
</organism>
<evidence type="ECO:0000313" key="2">
    <source>
        <dbReference type="Proteomes" id="UP001412067"/>
    </source>
</evidence>
<dbReference type="Proteomes" id="UP001412067">
    <property type="component" value="Unassembled WGS sequence"/>
</dbReference>
<accession>A0ABR2LC26</accession>
<protein>
    <recommendedName>
        <fullName evidence="3">RNase H type-1 domain-containing protein</fullName>
    </recommendedName>
</protein>
<reference evidence="1 2" key="1">
    <citation type="journal article" date="2022" name="Nat. Plants">
        <title>Genomes of leafy and leafless Platanthera orchids illuminate the evolution of mycoheterotrophy.</title>
        <authorList>
            <person name="Li M.H."/>
            <person name="Liu K.W."/>
            <person name="Li Z."/>
            <person name="Lu H.C."/>
            <person name="Ye Q.L."/>
            <person name="Zhang D."/>
            <person name="Wang J.Y."/>
            <person name="Li Y.F."/>
            <person name="Zhong Z.M."/>
            <person name="Liu X."/>
            <person name="Yu X."/>
            <person name="Liu D.K."/>
            <person name="Tu X.D."/>
            <person name="Liu B."/>
            <person name="Hao Y."/>
            <person name="Liao X.Y."/>
            <person name="Jiang Y.T."/>
            <person name="Sun W.H."/>
            <person name="Chen J."/>
            <person name="Chen Y.Q."/>
            <person name="Ai Y."/>
            <person name="Zhai J.W."/>
            <person name="Wu S.S."/>
            <person name="Zhou Z."/>
            <person name="Hsiao Y.Y."/>
            <person name="Wu W.L."/>
            <person name="Chen Y.Y."/>
            <person name="Lin Y.F."/>
            <person name="Hsu J.L."/>
            <person name="Li C.Y."/>
            <person name="Wang Z.W."/>
            <person name="Zhao X."/>
            <person name="Zhong W.Y."/>
            <person name="Ma X.K."/>
            <person name="Ma L."/>
            <person name="Huang J."/>
            <person name="Chen G.Z."/>
            <person name="Huang M.Z."/>
            <person name="Huang L."/>
            <person name="Peng D.H."/>
            <person name="Luo Y.B."/>
            <person name="Zou S.Q."/>
            <person name="Chen S.P."/>
            <person name="Lan S."/>
            <person name="Tsai W.C."/>
            <person name="Van de Peer Y."/>
            <person name="Liu Z.J."/>
        </authorList>
    </citation>
    <scope>NUCLEOTIDE SEQUENCE [LARGE SCALE GENOMIC DNA]</scope>
    <source>
        <strain evidence="1">Lor288</strain>
    </source>
</reference>
<evidence type="ECO:0008006" key="3">
    <source>
        <dbReference type="Google" id="ProtNLM"/>
    </source>
</evidence>
<proteinExistence type="predicted"/>
<name>A0ABR2LC26_9ASPA</name>
<comment type="caution">
    <text evidence="1">The sequence shown here is derived from an EMBL/GenBank/DDBJ whole genome shotgun (WGS) entry which is preliminary data.</text>
</comment>
<evidence type="ECO:0000313" key="1">
    <source>
        <dbReference type="EMBL" id="KAK8937584.1"/>
    </source>
</evidence>
<gene>
    <name evidence="1" type="ORF">KSP40_PGU002523</name>
</gene>
<sequence>MLEARGIIIEGDAANVMDFCCKAASGSARLTTYPGDADLSFLSDFAAVRFQQVDRRANCVADHCARVAIEGDFIWEHSAGADETFLGMVADDCRSLDGG</sequence>
<dbReference type="EMBL" id="JBBWWR010000021">
    <property type="protein sequence ID" value="KAK8937584.1"/>
    <property type="molecule type" value="Genomic_DNA"/>
</dbReference>